<dbReference type="EMBL" id="JARJFB010000148">
    <property type="protein sequence ID" value="MEA0971483.1"/>
    <property type="molecule type" value="Genomic_DNA"/>
</dbReference>
<gene>
    <name evidence="1" type="ORF">Megvenef_01462</name>
</gene>
<organism evidence="1 2">
    <name type="scientific">Candidatus Megaera venefica</name>
    <dbReference type="NCBI Taxonomy" id="2055910"/>
    <lineage>
        <taxon>Bacteria</taxon>
        <taxon>Pseudomonadati</taxon>
        <taxon>Pseudomonadota</taxon>
        <taxon>Alphaproteobacteria</taxon>
        <taxon>Rickettsiales</taxon>
        <taxon>Rickettsiaceae</taxon>
        <taxon>Candidatus Megaera</taxon>
    </lineage>
</organism>
<comment type="caution">
    <text evidence="1">The sequence shown here is derived from an EMBL/GenBank/DDBJ whole genome shotgun (WGS) entry which is preliminary data.</text>
</comment>
<accession>A0ABU5NEA9</accession>
<evidence type="ECO:0000313" key="1">
    <source>
        <dbReference type="EMBL" id="MEA0971483.1"/>
    </source>
</evidence>
<dbReference type="Proteomes" id="UP001291687">
    <property type="component" value="Unassembled WGS sequence"/>
</dbReference>
<evidence type="ECO:0000313" key="2">
    <source>
        <dbReference type="Proteomes" id="UP001291687"/>
    </source>
</evidence>
<sequence length="124" mass="14581">MNKIRIFTTYLLIILFAGVTIAAEQEEVAKPKAKLHDPAEFQKVIDEYKDYVAKIPPEIREEIITYRKEIAKINKHKKILYTKLSQASQNYLKKEQQYKKKLPMNRKNLISIDPQTTDTQKDSK</sequence>
<dbReference type="RefSeq" id="WP_322777389.1">
    <property type="nucleotide sequence ID" value="NZ_JARJFB010000148.1"/>
</dbReference>
<proteinExistence type="predicted"/>
<protein>
    <submittedName>
        <fullName evidence="1">Uncharacterized protein</fullName>
    </submittedName>
</protein>
<keyword evidence="2" id="KW-1185">Reference proteome</keyword>
<name>A0ABU5NEA9_9RICK</name>
<reference evidence="1 2" key="1">
    <citation type="submission" date="2023-03" db="EMBL/GenBank/DDBJ databases">
        <title>Host association and intracellularity evolved multiple times independently in the Rickettsiales.</title>
        <authorList>
            <person name="Castelli M."/>
            <person name="Nardi T."/>
            <person name="Gammuto L."/>
            <person name="Bellinzona G."/>
            <person name="Sabaneyeva E."/>
            <person name="Potekhin A."/>
            <person name="Serra V."/>
            <person name="Petroni G."/>
            <person name="Sassera D."/>
        </authorList>
    </citation>
    <scope>NUCLEOTIDE SEQUENCE [LARGE SCALE GENOMIC DNA]</scope>
    <source>
        <strain evidence="1 2">Sr 2-6</strain>
    </source>
</reference>